<proteinExistence type="predicted"/>
<sequence length="143" mass="15336">MLRQISKPSNSSSILQSLQKKPLNLTHTFTLLNSFQTKTTTTQKCSSPRSLSSAPSRPSPPPPTLPSQAPKSTLQLTPRRPSSSPAPAPARTLAHTLATLPPPCLPALPSASVLLVSLLWACCKHIHNSPVFFSYFTILEEGG</sequence>
<organism evidence="2 3">
    <name type="scientific">Cochliobolus carbonum (strain 26-R-13)</name>
    <name type="common">Maize leaf spot fungus</name>
    <name type="synonym">Bipolaris zeicola</name>
    <dbReference type="NCBI Taxonomy" id="930089"/>
    <lineage>
        <taxon>Eukaryota</taxon>
        <taxon>Fungi</taxon>
        <taxon>Dikarya</taxon>
        <taxon>Ascomycota</taxon>
        <taxon>Pezizomycotina</taxon>
        <taxon>Dothideomycetes</taxon>
        <taxon>Pleosporomycetidae</taxon>
        <taxon>Pleosporales</taxon>
        <taxon>Pleosporineae</taxon>
        <taxon>Pleosporaceae</taxon>
        <taxon>Bipolaris</taxon>
    </lineage>
</organism>
<dbReference type="AlphaFoldDB" id="W6Z359"/>
<dbReference type="EMBL" id="KI964545">
    <property type="protein sequence ID" value="EUC38126.1"/>
    <property type="molecule type" value="Genomic_DNA"/>
</dbReference>
<accession>W6Z359</accession>
<feature type="region of interest" description="Disordered" evidence="1">
    <location>
        <begin position="38"/>
        <end position="93"/>
    </location>
</feature>
<name>W6Z359_COCC2</name>
<dbReference type="Proteomes" id="UP000053841">
    <property type="component" value="Unassembled WGS sequence"/>
</dbReference>
<dbReference type="RefSeq" id="XP_007707657.1">
    <property type="nucleotide sequence ID" value="XM_007709467.1"/>
</dbReference>
<keyword evidence="3" id="KW-1185">Reference proteome</keyword>
<evidence type="ECO:0000256" key="1">
    <source>
        <dbReference type="SAM" id="MobiDB-lite"/>
    </source>
</evidence>
<evidence type="ECO:0000313" key="2">
    <source>
        <dbReference type="EMBL" id="EUC38126.1"/>
    </source>
</evidence>
<reference evidence="2 3" key="1">
    <citation type="journal article" date="2013" name="PLoS Genet.">
        <title>Comparative genome structure, secondary metabolite, and effector coding capacity across Cochliobolus pathogens.</title>
        <authorList>
            <person name="Condon B.J."/>
            <person name="Leng Y."/>
            <person name="Wu D."/>
            <person name="Bushley K.E."/>
            <person name="Ohm R.A."/>
            <person name="Otillar R."/>
            <person name="Martin J."/>
            <person name="Schackwitz W."/>
            <person name="Grimwood J."/>
            <person name="MohdZainudin N."/>
            <person name="Xue C."/>
            <person name="Wang R."/>
            <person name="Manning V.A."/>
            <person name="Dhillon B."/>
            <person name="Tu Z.J."/>
            <person name="Steffenson B.J."/>
            <person name="Salamov A."/>
            <person name="Sun H."/>
            <person name="Lowry S."/>
            <person name="LaButti K."/>
            <person name="Han J."/>
            <person name="Copeland A."/>
            <person name="Lindquist E."/>
            <person name="Barry K."/>
            <person name="Schmutz J."/>
            <person name="Baker S.E."/>
            <person name="Ciuffetti L.M."/>
            <person name="Grigoriev I.V."/>
            <person name="Zhong S."/>
            <person name="Turgeon B.G."/>
        </authorList>
    </citation>
    <scope>NUCLEOTIDE SEQUENCE [LARGE SCALE GENOMIC DNA]</scope>
    <source>
        <strain evidence="2 3">26-R-13</strain>
    </source>
</reference>
<feature type="compositionally biased region" description="Low complexity" evidence="1">
    <location>
        <begin position="38"/>
        <end position="56"/>
    </location>
</feature>
<protein>
    <submittedName>
        <fullName evidence="2">Uncharacterized protein</fullName>
    </submittedName>
</protein>
<dbReference type="HOGENOM" id="CLU_1805843_0_0_1"/>
<evidence type="ECO:0000313" key="3">
    <source>
        <dbReference type="Proteomes" id="UP000053841"/>
    </source>
</evidence>
<dbReference type="GeneID" id="19151672"/>
<feature type="compositionally biased region" description="Low complexity" evidence="1">
    <location>
        <begin position="66"/>
        <end position="93"/>
    </location>
</feature>
<gene>
    <name evidence="2" type="ORF">COCCADRAFT_83949</name>
</gene>
<dbReference type="KEGG" id="bze:COCCADRAFT_83949"/>